<evidence type="ECO:0000313" key="1">
    <source>
        <dbReference type="EMBL" id="BAN64323.1"/>
    </source>
</evidence>
<dbReference type="EMBL" id="AK440529">
    <property type="protein sequence ID" value="BAN64323.1"/>
    <property type="molecule type" value="mRNA"/>
</dbReference>
<sequence>MTVYTCCGFISGILSRYLGFQSYGKSAICLATRIALNICLCCCRVAYVNRRGNI</sequence>
<proteinExistence type="evidence at transcript level"/>
<organism evidence="1">
    <name type="scientific">Babesia bovis</name>
    <dbReference type="NCBI Taxonomy" id="5865"/>
    <lineage>
        <taxon>Eukaryota</taxon>
        <taxon>Sar</taxon>
        <taxon>Alveolata</taxon>
        <taxon>Apicomplexa</taxon>
        <taxon>Aconoidasida</taxon>
        <taxon>Piroplasmida</taxon>
        <taxon>Babesiidae</taxon>
        <taxon>Babesia</taxon>
    </lineage>
</organism>
<dbReference type="AlphaFoldDB" id="S6AZ79"/>
<accession>S6AZ79</accession>
<protein>
    <submittedName>
        <fullName evidence="1">Uncharacterized protein</fullName>
    </submittedName>
</protein>
<reference evidence="1" key="1">
    <citation type="journal article" date="2014" name="BMC Genomics">
        <title>The Babesia bovis gene and promoter model: an update from full-length EST analysis.</title>
        <authorList>
            <person name="Yamagishi J."/>
            <person name="Wakaguri H."/>
            <person name="Yokoyama N."/>
            <person name="Yamashita R."/>
            <person name="Suzuki Y."/>
            <person name="Xuan X."/>
            <person name="Igarashi I."/>
        </authorList>
    </citation>
    <scope>NUCLEOTIDE SEQUENCE</scope>
    <source>
        <strain evidence="1">Texas</strain>
    </source>
</reference>
<name>S6AZ79_BABBO</name>